<evidence type="ECO:0000259" key="5">
    <source>
        <dbReference type="PROSITE" id="PS51005"/>
    </source>
</evidence>
<dbReference type="InterPro" id="IPR036093">
    <property type="entry name" value="NAC_dom_sf"/>
</dbReference>
<dbReference type="GO" id="GO:0006355">
    <property type="term" value="P:regulation of DNA-templated transcription"/>
    <property type="evidence" value="ECO:0007669"/>
    <property type="project" value="InterPro"/>
</dbReference>
<protein>
    <submittedName>
        <fullName evidence="7">NAC domain-containing protein 82-like</fullName>
    </submittedName>
</protein>
<evidence type="ECO:0000256" key="3">
    <source>
        <dbReference type="ARBA" id="ARBA00023163"/>
    </source>
</evidence>
<dbReference type="GO" id="GO:0003677">
    <property type="term" value="F:DNA binding"/>
    <property type="evidence" value="ECO:0007669"/>
    <property type="project" value="UniProtKB-KW"/>
</dbReference>
<sequence>MGKTSRLPPGFRFHPTDVELVMYYLKKKVMRKRFCSEPITEIDIYKFAPWDLPERSSSRSGDLKWYFFCPVERKYLNGARMNRATEFGYWKTTGKDRPVHYSEELVGLIKTLIFHLGKAPRGQRTNWVMHEYRLEEKYLANNGVQNTHVLCMIFQKDGPGPRNGAQYGAPFKEQDWNDDEENCVEAGPSVCLSTQTRVLPGNCSSSVLAVNSALCGMVSESCLSETMQSDTERLPAACTNDIVSKELPQALGDGDMLPAVLANDDDNILSVFASFMEDATLISNEDNKNEDDCYDDEENCVEAGPSVRLSTPTCVLPGNCSSSVMAVNSALVGTVFESCLSETMRSDCERLPATCTNDIVSKELPQAFGDGDILPSVLVNDDDNVLSVFASFMEDATVISNEDDKNKNLSHGVNHEATHNFDIYKDLEDLGNTASLSKNEYNFYNGQQAIFPPDLRIGITDLDPPLDAFPGLPQ</sequence>
<dbReference type="InParanoid" id="A0A6P9ERV1"/>
<proteinExistence type="predicted"/>
<evidence type="ECO:0000256" key="2">
    <source>
        <dbReference type="ARBA" id="ARBA00023125"/>
    </source>
</evidence>
<dbReference type="PANTHER" id="PTHR31744">
    <property type="entry name" value="PROTEIN CUP-SHAPED COTYLEDON 2-RELATED"/>
    <property type="match status" value="1"/>
</dbReference>
<dbReference type="SUPFAM" id="SSF101941">
    <property type="entry name" value="NAC domain"/>
    <property type="match status" value="1"/>
</dbReference>
<dbReference type="InterPro" id="IPR003441">
    <property type="entry name" value="NAC-dom"/>
</dbReference>
<gene>
    <name evidence="7" type="primary">LOC109008913</name>
</gene>
<name>A0A6P9ERV1_JUGRE</name>
<keyword evidence="1" id="KW-0805">Transcription regulation</keyword>
<feature type="domain" description="NAC" evidence="5">
    <location>
        <begin position="7"/>
        <end position="156"/>
    </location>
</feature>
<dbReference type="Pfam" id="PF02365">
    <property type="entry name" value="NAM"/>
    <property type="match status" value="1"/>
</dbReference>
<dbReference type="PANTHER" id="PTHR31744:SF210">
    <property type="entry name" value="NAC DOMAIN-CONTAINING PROTEIN 86-LIKE"/>
    <property type="match status" value="1"/>
</dbReference>
<keyword evidence="6" id="KW-1185">Reference proteome</keyword>
<evidence type="ECO:0000256" key="1">
    <source>
        <dbReference type="ARBA" id="ARBA00023015"/>
    </source>
</evidence>
<dbReference type="Proteomes" id="UP000235220">
    <property type="component" value="Chromosome 10"/>
</dbReference>
<evidence type="ECO:0000313" key="7">
    <source>
        <dbReference type="RefSeq" id="XP_035550369.1"/>
    </source>
</evidence>
<reference evidence="7" key="1">
    <citation type="submission" date="2025-08" db="UniProtKB">
        <authorList>
            <consortium name="RefSeq"/>
        </authorList>
    </citation>
    <scope>IDENTIFICATION</scope>
    <source>
        <tissue evidence="7">Leaves</tissue>
    </source>
</reference>
<dbReference type="AlphaFoldDB" id="A0A6P9ERV1"/>
<evidence type="ECO:0000256" key="4">
    <source>
        <dbReference type="ARBA" id="ARBA00023242"/>
    </source>
</evidence>
<keyword evidence="4" id="KW-0539">Nucleus</keyword>
<dbReference type="GeneID" id="109008913"/>
<evidence type="ECO:0000313" key="6">
    <source>
        <dbReference type="Proteomes" id="UP000235220"/>
    </source>
</evidence>
<accession>A0A6P9ERV1</accession>
<dbReference type="FunCoup" id="A0A6P9ERV1">
    <property type="interactions" value="2822"/>
</dbReference>
<dbReference type="RefSeq" id="XP_035550369.1">
    <property type="nucleotide sequence ID" value="XM_035694476.1"/>
</dbReference>
<dbReference type="KEGG" id="jre:109008913"/>
<keyword evidence="2" id="KW-0238">DNA-binding</keyword>
<dbReference type="Gene3D" id="2.170.150.80">
    <property type="entry name" value="NAC domain"/>
    <property type="match status" value="1"/>
</dbReference>
<keyword evidence="3" id="KW-0804">Transcription</keyword>
<dbReference type="OrthoDB" id="1882472at2759"/>
<dbReference type="PROSITE" id="PS51005">
    <property type="entry name" value="NAC"/>
    <property type="match status" value="1"/>
</dbReference>
<organism evidence="6 7">
    <name type="scientific">Juglans regia</name>
    <name type="common">English walnut</name>
    <dbReference type="NCBI Taxonomy" id="51240"/>
    <lineage>
        <taxon>Eukaryota</taxon>
        <taxon>Viridiplantae</taxon>
        <taxon>Streptophyta</taxon>
        <taxon>Embryophyta</taxon>
        <taxon>Tracheophyta</taxon>
        <taxon>Spermatophyta</taxon>
        <taxon>Magnoliopsida</taxon>
        <taxon>eudicotyledons</taxon>
        <taxon>Gunneridae</taxon>
        <taxon>Pentapetalae</taxon>
        <taxon>rosids</taxon>
        <taxon>fabids</taxon>
        <taxon>Fagales</taxon>
        <taxon>Juglandaceae</taxon>
        <taxon>Juglans</taxon>
    </lineage>
</organism>